<keyword evidence="4 9" id="KW-0812">Transmembrane</keyword>
<evidence type="ECO:0000256" key="6">
    <source>
        <dbReference type="ARBA" id="ARBA00022989"/>
    </source>
</evidence>
<proteinExistence type="predicted"/>
<dbReference type="Gene3D" id="1.20.5.1930">
    <property type="match status" value="1"/>
</dbReference>
<feature type="transmembrane region" description="Helical" evidence="9">
    <location>
        <begin position="204"/>
        <end position="222"/>
    </location>
</feature>
<dbReference type="Gene3D" id="3.30.565.10">
    <property type="entry name" value="Histidine kinase-like ATPase, C-terminal domain"/>
    <property type="match status" value="1"/>
</dbReference>
<evidence type="ECO:0000313" key="11">
    <source>
        <dbReference type="EMBL" id="QDZ10695.1"/>
    </source>
</evidence>
<feature type="transmembrane region" description="Helical" evidence="9">
    <location>
        <begin position="21"/>
        <end position="46"/>
    </location>
</feature>
<dbReference type="SMART" id="SM00387">
    <property type="entry name" value="HATPase_c"/>
    <property type="match status" value="1"/>
</dbReference>
<evidence type="ECO:0000256" key="1">
    <source>
        <dbReference type="ARBA" id="ARBA00004651"/>
    </source>
</evidence>
<dbReference type="SUPFAM" id="SSF55874">
    <property type="entry name" value="ATPase domain of HSP90 chaperone/DNA topoisomerase II/histidine kinase"/>
    <property type="match status" value="1"/>
</dbReference>
<keyword evidence="5" id="KW-0418">Kinase</keyword>
<dbReference type="Proteomes" id="UP000315364">
    <property type="component" value="Chromosome"/>
</dbReference>
<dbReference type="GO" id="GO:0000155">
    <property type="term" value="F:phosphorelay sensor kinase activity"/>
    <property type="evidence" value="ECO:0007669"/>
    <property type="project" value="InterPro"/>
</dbReference>
<reference evidence="11 12" key="1">
    <citation type="submission" date="2019-07" db="EMBL/GenBank/DDBJ databases">
        <title>Full genome sequence of Devosia sp. Gsoil 520.</title>
        <authorList>
            <person name="Im W.-T."/>
        </authorList>
    </citation>
    <scope>NUCLEOTIDE SEQUENCE [LARGE SCALE GENOMIC DNA]</scope>
    <source>
        <strain evidence="11 12">Gsoil 520</strain>
    </source>
</reference>
<dbReference type="Pfam" id="PF02518">
    <property type="entry name" value="HATPase_c"/>
    <property type="match status" value="1"/>
</dbReference>
<evidence type="ECO:0000256" key="4">
    <source>
        <dbReference type="ARBA" id="ARBA00022692"/>
    </source>
</evidence>
<evidence type="ECO:0000256" key="9">
    <source>
        <dbReference type="SAM" id="Phobius"/>
    </source>
</evidence>
<keyword evidence="7" id="KW-0902">Two-component regulatory system</keyword>
<dbReference type="InterPro" id="IPR050482">
    <property type="entry name" value="Sensor_HK_TwoCompSys"/>
</dbReference>
<evidence type="ECO:0000256" key="8">
    <source>
        <dbReference type="ARBA" id="ARBA00023136"/>
    </source>
</evidence>
<dbReference type="InterPro" id="IPR003594">
    <property type="entry name" value="HATPase_dom"/>
</dbReference>
<keyword evidence="3" id="KW-0808">Transferase</keyword>
<dbReference type="EMBL" id="CP042304">
    <property type="protein sequence ID" value="QDZ10695.1"/>
    <property type="molecule type" value="Genomic_DNA"/>
</dbReference>
<evidence type="ECO:0000313" key="12">
    <source>
        <dbReference type="Proteomes" id="UP000315364"/>
    </source>
</evidence>
<dbReference type="PANTHER" id="PTHR24421">
    <property type="entry name" value="NITRATE/NITRITE SENSOR PROTEIN NARX-RELATED"/>
    <property type="match status" value="1"/>
</dbReference>
<evidence type="ECO:0000259" key="10">
    <source>
        <dbReference type="SMART" id="SM00387"/>
    </source>
</evidence>
<accession>A0A5B8LSG3</accession>
<dbReference type="InterPro" id="IPR036890">
    <property type="entry name" value="HATPase_C_sf"/>
</dbReference>
<evidence type="ECO:0000256" key="2">
    <source>
        <dbReference type="ARBA" id="ARBA00022475"/>
    </source>
</evidence>
<sequence length="475" mass="52170">MDSPFVRPRSEGRRRWRWRELSFSSQFLGAAAIVLFVAMAVLGSWVTEQIKQSVLKTSGAQGAQFMTGFLEPHVQQLQRGRELSDEVHRTLDALFIGTPVGDSLISIKIWRVDGTVIYSTNKALIGQKFVSSDVTRAASGEVIAEYEDLVSQESAYEQSLGVALIEVYGPLYLRGTDQVLAIGEIYENADALAAELEISRLRTWMVVCITTMLMLAVLYFIVRRGDMTIVAQRSELRQHVLEARQLAHQNEEFRLVAEKARLDASEANEQLLDRIGSDLHDGPIQLLTLLTLKLSNRSIAKQLKVLPEALTPLISSLRTIAGEAITELRNLSAGLSLPEISELTLEQALGSAVSHHVDITGDRVSVVLRDLPDHITEAIKICAYRIIQEGLNNAQKHAKDSEKSVVAFVERGILTIEVRDSGAKSSAPVTDGVGRQKMGLTAMRNRVGALKGTVSVTTDPEQGTVVEAKLPLDPT</sequence>
<evidence type="ECO:0000256" key="7">
    <source>
        <dbReference type="ARBA" id="ARBA00023012"/>
    </source>
</evidence>
<keyword evidence="2" id="KW-1003">Cell membrane</keyword>
<dbReference type="RefSeq" id="WP_146289481.1">
    <property type="nucleotide sequence ID" value="NZ_CP042304.1"/>
</dbReference>
<gene>
    <name evidence="11" type="ORF">FPZ08_07980</name>
</gene>
<keyword evidence="8 9" id="KW-0472">Membrane</keyword>
<feature type="domain" description="Histidine kinase/HSP90-like ATPase" evidence="10">
    <location>
        <begin position="378"/>
        <end position="474"/>
    </location>
</feature>
<dbReference type="OrthoDB" id="9778496at2"/>
<name>A0A5B8LSG3_9HYPH</name>
<dbReference type="GO" id="GO:0046983">
    <property type="term" value="F:protein dimerization activity"/>
    <property type="evidence" value="ECO:0007669"/>
    <property type="project" value="InterPro"/>
</dbReference>
<dbReference type="Pfam" id="PF07730">
    <property type="entry name" value="HisKA_3"/>
    <property type="match status" value="1"/>
</dbReference>
<organism evidence="11 12">
    <name type="scientific">Devosia ginsengisoli</name>
    <dbReference type="NCBI Taxonomy" id="400770"/>
    <lineage>
        <taxon>Bacteria</taxon>
        <taxon>Pseudomonadati</taxon>
        <taxon>Pseudomonadota</taxon>
        <taxon>Alphaproteobacteria</taxon>
        <taxon>Hyphomicrobiales</taxon>
        <taxon>Devosiaceae</taxon>
        <taxon>Devosia</taxon>
    </lineage>
</organism>
<dbReference type="PANTHER" id="PTHR24421:SF37">
    <property type="entry name" value="SENSOR HISTIDINE KINASE NARS"/>
    <property type="match status" value="1"/>
</dbReference>
<dbReference type="AlphaFoldDB" id="A0A5B8LSG3"/>
<keyword evidence="12" id="KW-1185">Reference proteome</keyword>
<keyword evidence="6 9" id="KW-1133">Transmembrane helix</keyword>
<evidence type="ECO:0000256" key="5">
    <source>
        <dbReference type="ARBA" id="ARBA00022777"/>
    </source>
</evidence>
<protein>
    <recommendedName>
        <fullName evidence="10">Histidine kinase/HSP90-like ATPase domain-containing protein</fullName>
    </recommendedName>
</protein>
<dbReference type="CDD" id="cd16917">
    <property type="entry name" value="HATPase_UhpB-NarQ-NarX-like"/>
    <property type="match status" value="1"/>
</dbReference>
<dbReference type="KEGG" id="dea:FPZ08_07980"/>
<comment type="subcellular location">
    <subcellularLocation>
        <location evidence="1">Cell membrane</location>
        <topology evidence="1">Multi-pass membrane protein</topology>
    </subcellularLocation>
</comment>
<dbReference type="InterPro" id="IPR011712">
    <property type="entry name" value="Sig_transdc_His_kin_sub3_dim/P"/>
</dbReference>
<evidence type="ECO:0000256" key="3">
    <source>
        <dbReference type="ARBA" id="ARBA00022679"/>
    </source>
</evidence>
<dbReference type="GO" id="GO:0005886">
    <property type="term" value="C:plasma membrane"/>
    <property type="evidence" value="ECO:0007669"/>
    <property type="project" value="UniProtKB-SubCell"/>
</dbReference>